<protein>
    <submittedName>
        <fullName evidence="2">Pyridoxamine 5'-phosphate oxidase</fullName>
    </submittedName>
</protein>
<name>A0A6C2CX95_9RHOO</name>
<dbReference type="Proteomes" id="UP000389128">
    <property type="component" value="Unassembled WGS sequence"/>
</dbReference>
<organism evidence="2 3">
    <name type="scientific">Zoogloea oleivorans</name>
    <dbReference type="NCBI Taxonomy" id="1552750"/>
    <lineage>
        <taxon>Bacteria</taxon>
        <taxon>Pseudomonadati</taxon>
        <taxon>Pseudomonadota</taxon>
        <taxon>Betaproteobacteria</taxon>
        <taxon>Rhodocyclales</taxon>
        <taxon>Zoogloeaceae</taxon>
        <taxon>Zoogloea</taxon>
    </lineage>
</organism>
<dbReference type="Gene3D" id="2.30.110.10">
    <property type="entry name" value="Electron Transport, Fmn-binding Protein, Chain A"/>
    <property type="match status" value="1"/>
</dbReference>
<accession>A0A6C2CX95</accession>
<dbReference type="AlphaFoldDB" id="A0A6C2CX95"/>
<dbReference type="PANTHER" id="PTHR13343:SF17">
    <property type="entry name" value="CELLULAR REPRESSOR OF E1A-STIMULATED GENES, ISOFORM A"/>
    <property type="match status" value="1"/>
</dbReference>
<dbReference type="InterPro" id="IPR012349">
    <property type="entry name" value="Split_barrel_FMN-bd"/>
</dbReference>
<dbReference type="RefSeq" id="WP_148578850.1">
    <property type="nucleotide sequence ID" value="NZ_SDKK01000008.1"/>
</dbReference>
<dbReference type="InterPro" id="IPR055343">
    <property type="entry name" value="CREG_beta-barrel"/>
</dbReference>
<dbReference type="OrthoDB" id="9776211at2"/>
<dbReference type="GO" id="GO:0005737">
    <property type="term" value="C:cytoplasm"/>
    <property type="evidence" value="ECO:0007669"/>
    <property type="project" value="UniProtKB-ARBA"/>
</dbReference>
<proteinExistence type="predicted"/>
<dbReference type="SUPFAM" id="SSF50475">
    <property type="entry name" value="FMN-binding split barrel"/>
    <property type="match status" value="1"/>
</dbReference>
<reference evidence="2 3" key="1">
    <citation type="submission" date="2019-01" db="EMBL/GenBank/DDBJ databases">
        <title>Zoogloea oleivorans genome sequencing and assembly.</title>
        <authorList>
            <person name="Tancsics A."/>
            <person name="Farkas M."/>
            <person name="Kriszt B."/>
            <person name="Maroti G."/>
            <person name="Horvath B."/>
        </authorList>
    </citation>
    <scope>NUCLEOTIDE SEQUENCE [LARGE SCALE GENOMIC DNA]</scope>
    <source>
        <strain evidence="2 3">Buc</strain>
    </source>
</reference>
<dbReference type="PANTHER" id="PTHR13343">
    <property type="entry name" value="CREG1 PROTEIN"/>
    <property type="match status" value="1"/>
</dbReference>
<keyword evidence="3" id="KW-1185">Reference proteome</keyword>
<sequence>MRVDYAEARKLLRRSRSGALGTHSVAAPGYPFVTLLPYVADEACRPVFLLSGLAEHTRNILADARASLLVADGEGGLLQQARVTLIGLVTPVVLDEAALGRYLRYSPESADYLALGDFRFFRMEPERVRYIGGFARMGWADASVPAQTLDSTAEAALVVDLARQAPVGVSVLGVDFEGLDVRICGVFRRFDLHPVNPTLAALGEAAEALLGHMGDFTPTSGNPNLG</sequence>
<comment type="caution">
    <text evidence="2">The sequence shown here is derived from an EMBL/GenBank/DDBJ whole genome shotgun (WGS) entry which is preliminary data.</text>
</comment>
<dbReference type="EMBL" id="SDKK01000008">
    <property type="protein sequence ID" value="TYC58790.1"/>
    <property type="molecule type" value="Genomic_DNA"/>
</dbReference>
<evidence type="ECO:0000313" key="2">
    <source>
        <dbReference type="EMBL" id="TYC58790.1"/>
    </source>
</evidence>
<feature type="domain" description="CREG-like beta-barrel" evidence="1">
    <location>
        <begin position="7"/>
        <end position="138"/>
    </location>
</feature>
<dbReference type="Pfam" id="PF13883">
    <property type="entry name" value="CREG_beta-barrel"/>
    <property type="match status" value="1"/>
</dbReference>
<evidence type="ECO:0000313" key="3">
    <source>
        <dbReference type="Proteomes" id="UP000389128"/>
    </source>
</evidence>
<evidence type="ECO:0000259" key="1">
    <source>
        <dbReference type="Pfam" id="PF13883"/>
    </source>
</evidence>
<gene>
    <name evidence="2" type="ORF">ETQ85_09670</name>
</gene>